<organism evidence="2">
    <name type="scientific">uncultured Pseudonocardia sp</name>
    <dbReference type="NCBI Taxonomy" id="211455"/>
    <lineage>
        <taxon>Bacteria</taxon>
        <taxon>Bacillati</taxon>
        <taxon>Actinomycetota</taxon>
        <taxon>Actinomycetes</taxon>
        <taxon>Pseudonocardiales</taxon>
        <taxon>Pseudonocardiaceae</taxon>
        <taxon>Pseudonocardia</taxon>
        <taxon>environmental samples</taxon>
    </lineage>
</organism>
<dbReference type="AlphaFoldDB" id="A0A6J4NQN0"/>
<sequence length="39" mass="4029">GGDPRTGARRHAAVRRVRCSGPRPPPGRTPAGPAARAEL</sequence>
<protein>
    <submittedName>
        <fullName evidence="2">Uncharacterized protein</fullName>
    </submittedName>
</protein>
<accession>A0A6J4NQN0</accession>
<proteinExistence type="predicted"/>
<name>A0A6J4NQN0_9PSEU</name>
<evidence type="ECO:0000313" key="2">
    <source>
        <dbReference type="EMBL" id="CAA9392111.1"/>
    </source>
</evidence>
<reference evidence="2" key="1">
    <citation type="submission" date="2020-02" db="EMBL/GenBank/DDBJ databases">
        <authorList>
            <person name="Meier V. D."/>
        </authorList>
    </citation>
    <scope>NUCLEOTIDE SEQUENCE</scope>
    <source>
        <strain evidence="2">AVDCRST_MAG66</strain>
    </source>
</reference>
<feature type="compositionally biased region" description="Basic residues" evidence="1">
    <location>
        <begin position="7"/>
        <end position="18"/>
    </location>
</feature>
<feature type="non-terminal residue" evidence="2">
    <location>
        <position position="1"/>
    </location>
</feature>
<feature type="non-terminal residue" evidence="2">
    <location>
        <position position="39"/>
    </location>
</feature>
<feature type="compositionally biased region" description="Low complexity" evidence="1">
    <location>
        <begin position="29"/>
        <end position="39"/>
    </location>
</feature>
<evidence type="ECO:0000256" key="1">
    <source>
        <dbReference type="SAM" id="MobiDB-lite"/>
    </source>
</evidence>
<feature type="region of interest" description="Disordered" evidence="1">
    <location>
        <begin position="1"/>
        <end position="39"/>
    </location>
</feature>
<gene>
    <name evidence="2" type="ORF">AVDCRST_MAG66-1072</name>
</gene>
<dbReference type="EMBL" id="CADCUS010000144">
    <property type="protein sequence ID" value="CAA9392111.1"/>
    <property type="molecule type" value="Genomic_DNA"/>
</dbReference>